<evidence type="ECO:0000256" key="1">
    <source>
        <dbReference type="SAM" id="MobiDB-lite"/>
    </source>
</evidence>
<organism evidence="2">
    <name type="scientific">Mantoniella antarctica</name>
    <dbReference type="NCBI Taxonomy" id="81844"/>
    <lineage>
        <taxon>Eukaryota</taxon>
        <taxon>Viridiplantae</taxon>
        <taxon>Chlorophyta</taxon>
        <taxon>Mamiellophyceae</taxon>
        <taxon>Mamiellales</taxon>
        <taxon>Mamiellaceae</taxon>
        <taxon>Mantoniella</taxon>
    </lineage>
</organism>
<protein>
    <submittedName>
        <fullName evidence="2">Uncharacterized protein</fullName>
    </submittedName>
</protein>
<evidence type="ECO:0000313" key="2">
    <source>
        <dbReference type="EMBL" id="CAD8706409.1"/>
    </source>
</evidence>
<dbReference type="SUPFAM" id="SSF58100">
    <property type="entry name" value="Bacterial hemolysins"/>
    <property type="match status" value="1"/>
</dbReference>
<reference evidence="2" key="1">
    <citation type="submission" date="2021-01" db="EMBL/GenBank/DDBJ databases">
        <authorList>
            <person name="Corre E."/>
            <person name="Pelletier E."/>
            <person name="Niang G."/>
            <person name="Scheremetjew M."/>
            <person name="Finn R."/>
            <person name="Kale V."/>
            <person name="Holt S."/>
            <person name="Cochrane G."/>
            <person name="Meng A."/>
            <person name="Brown T."/>
            <person name="Cohen L."/>
        </authorList>
    </citation>
    <scope>NUCLEOTIDE SEQUENCE</scope>
    <source>
        <strain evidence="2">SL-175</strain>
    </source>
</reference>
<name>A0A7S0SI41_9CHLO</name>
<dbReference type="Gene3D" id="1.20.1170.10">
    <property type="match status" value="1"/>
</dbReference>
<gene>
    <name evidence="2" type="ORF">MANT1106_LOCUS9092</name>
</gene>
<feature type="compositionally biased region" description="Acidic residues" evidence="1">
    <location>
        <begin position="1"/>
        <end position="11"/>
    </location>
</feature>
<dbReference type="PANTHER" id="PTHR34681">
    <property type="entry name" value="UVEAL AUTOANTIGEN WITH COILED-COIL/ANKYRIN"/>
    <property type="match status" value="1"/>
</dbReference>
<dbReference type="EMBL" id="HBFC01015486">
    <property type="protein sequence ID" value="CAD8706409.1"/>
    <property type="molecule type" value="Transcribed_RNA"/>
</dbReference>
<dbReference type="AlphaFoldDB" id="A0A7S0SI41"/>
<proteinExistence type="predicted"/>
<sequence>MDPSQPDEEEATGTYSLELETKQLGELQESRNELLSRVSNLKKDLQDWRFKLDNQVKSYRSELGDLRKTLNSEVSQLRGEFQDLRATLRQQLEATASLAAEGQGGQPASDAGTQD</sequence>
<accession>A0A7S0SI41</accession>
<feature type="region of interest" description="Disordered" evidence="1">
    <location>
        <begin position="1"/>
        <end position="20"/>
    </location>
</feature>
<dbReference type="PANTHER" id="PTHR34681:SF2">
    <property type="entry name" value="UVEAL AUTOANTIGEN WITH COILED-COIL_ANKYRIN"/>
    <property type="match status" value="1"/>
</dbReference>
<feature type="region of interest" description="Disordered" evidence="1">
    <location>
        <begin position="95"/>
        <end position="115"/>
    </location>
</feature>